<gene>
    <name evidence="1" type="ORF">RF55_1020</name>
</gene>
<keyword evidence="2" id="KW-1185">Reference proteome</keyword>
<reference evidence="1 2" key="1">
    <citation type="submission" date="2015-04" db="EMBL/GenBank/DDBJ databases">
        <title>Lasius niger genome sequencing.</title>
        <authorList>
            <person name="Konorov E.A."/>
            <person name="Nikitin M.A."/>
            <person name="Kirill M.V."/>
            <person name="Chang P."/>
        </authorList>
    </citation>
    <scope>NUCLEOTIDE SEQUENCE [LARGE SCALE GENOMIC DNA]</scope>
    <source>
        <tissue evidence="1">Whole</tissue>
    </source>
</reference>
<name>A0A0J7P260_LASNI</name>
<evidence type="ECO:0000313" key="2">
    <source>
        <dbReference type="Proteomes" id="UP000036403"/>
    </source>
</evidence>
<dbReference type="Proteomes" id="UP000036403">
    <property type="component" value="Unassembled WGS sequence"/>
</dbReference>
<dbReference type="OrthoDB" id="3176171at2759"/>
<accession>A0A0J7P260</accession>
<dbReference type="STRING" id="67767.A0A0J7P260"/>
<proteinExistence type="predicted"/>
<dbReference type="PaxDb" id="67767-A0A0J7P260"/>
<evidence type="ECO:0000313" key="1">
    <source>
        <dbReference type="EMBL" id="KMR00511.1"/>
    </source>
</evidence>
<organism evidence="1 2">
    <name type="scientific">Lasius niger</name>
    <name type="common">Black garden ant</name>
    <dbReference type="NCBI Taxonomy" id="67767"/>
    <lineage>
        <taxon>Eukaryota</taxon>
        <taxon>Metazoa</taxon>
        <taxon>Ecdysozoa</taxon>
        <taxon>Arthropoda</taxon>
        <taxon>Hexapoda</taxon>
        <taxon>Insecta</taxon>
        <taxon>Pterygota</taxon>
        <taxon>Neoptera</taxon>
        <taxon>Endopterygota</taxon>
        <taxon>Hymenoptera</taxon>
        <taxon>Apocrita</taxon>
        <taxon>Aculeata</taxon>
        <taxon>Formicoidea</taxon>
        <taxon>Formicidae</taxon>
        <taxon>Formicinae</taxon>
        <taxon>Lasius</taxon>
        <taxon>Lasius</taxon>
    </lineage>
</organism>
<comment type="caution">
    <text evidence="1">The sequence shown here is derived from an EMBL/GenBank/DDBJ whole genome shotgun (WGS) entry which is preliminary data.</text>
</comment>
<sequence>MRLSAKIAKLKPIKTIRHIQPQTELIVQRLREEVNALKKELELNDMFLHQESLMNISRLRAEQISRDIMNFLKGSISELTLFNVTQARLLMKVAKQLFDKFVSLI</sequence>
<protein>
    <submittedName>
        <fullName evidence="1">Kinesin-like protein kif9 protein</fullName>
    </submittedName>
</protein>
<dbReference type="EMBL" id="LBMM01000335">
    <property type="protein sequence ID" value="KMR00511.1"/>
    <property type="molecule type" value="Genomic_DNA"/>
</dbReference>
<dbReference type="AlphaFoldDB" id="A0A0J7P260"/>